<dbReference type="InterPro" id="IPR036291">
    <property type="entry name" value="NAD(P)-bd_dom_sf"/>
</dbReference>
<dbReference type="PANTHER" id="PTHR33303:SF2">
    <property type="entry name" value="COA-BINDING DOMAIN-CONTAINING PROTEIN"/>
    <property type="match status" value="1"/>
</dbReference>
<dbReference type="Pfam" id="PF13380">
    <property type="entry name" value="CoA_binding_2"/>
    <property type="match status" value="1"/>
</dbReference>
<dbReference type="RefSeq" id="WP_241676341.1">
    <property type="nucleotide sequence ID" value="NZ_CP036289.1"/>
</dbReference>
<protein>
    <submittedName>
        <fullName evidence="2">CoA binding domain protein</fullName>
    </submittedName>
</protein>
<evidence type="ECO:0000259" key="1">
    <source>
        <dbReference type="SMART" id="SM00881"/>
    </source>
</evidence>
<gene>
    <name evidence="2" type="ORF">Pan97_52330</name>
</gene>
<dbReference type="Gene3D" id="3.40.50.720">
    <property type="entry name" value="NAD(P)-binding Rossmann-like Domain"/>
    <property type="match status" value="1"/>
</dbReference>
<dbReference type="AlphaFoldDB" id="A0A518CG07"/>
<sequence length="127" mass="13742">MVSKPTVAILGASAERSKYGNKSVRAHLERGYDVYPVNPRGGQIEGLKVYTSVKDIPVDQLDRISVYVPPQIGMKMVSDIASKPAREVFFNPGSESAELLEAARQRGIDPIQACSIVSVGVTPHAFD</sequence>
<dbReference type="SUPFAM" id="SSF51735">
    <property type="entry name" value="NAD(P)-binding Rossmann-fold domains"/>
    <property type="match status" value="1"/>
</dbReference>
<keyword evidence="3" id="KW-1185">Reference proteome</keyword>
<evidence type="ECO:0000313" key="3">
    <source>
        <dbReference type="Proteomes" id="UP000318626"/>
    </source>
</evidence>
<dbReference type="SMART" id="SM00881">
    <property type="entry name" value="CoA_binding"/>
    <property type="match status" value="1"/>
</dbReference>
<proteinExistence type="predicted"/>
<dbReference type="Proteomes" id="UP000318626">
    <property type="component" value="Chromosome"/>
</dbReference>
<dbReference type="PANTHER" id="PTHR33303">
    <property type="entry name" value="CYTOPLASMIC PROTEIN-RELATED"/>
    <property type="match status" value="1"/>
</dbReference>
<feature type="domain" description="CoA-binding" evidence="1">
    <location>
        <begin position="1"/>
        <end position="89"/>
    </location>
</feature>
<name>A0A518CG07_9BACT</name>
<accession>A0A518CG07</accession>
<dbReference type="EMBL" id="CP036289">
    <property type="protein sequence ID" value="QDU78151.1"/>
    <property type="molecule type" value="Genomic_DNA"/>
</dbReference>
<evidence type="ECO:0000313" key="2">
    <source>
        <dbReference type="EMBL" id="QDU78151.1"/>
    </source>
</evidence>
<dbReference type="KEGG" id="bvo:Pan97_52330"/>
<dbReference type="InterPro" id="IPR003781">
    <property type="entry name" value="CoA-bd"/>
</dbReference>
<organism evidence="2 3">
    <name type="scientific">Bremerella volcania</name>
    <dbReference type="NCBI Taxonomy" id="2527984"/>
    <lineage>
        <taxon>Bacteria</taxon>
        <taxon>Pseudomonadati</taxon>
        <taxon>Planctomycetota</taxon>
        <taxon>Planctomycetia</taxon>
        <taxon>Pirellulales</taxon>
        <taxon>Pirellulaceae</taxon>
        <taxon>Bremerella</taxon>
    </lineage>
</organism>
<reference evidence="3" key="1">
    <citation type="submission" date="2019-02" db="EMBL/GenBank/DDBJ databases">
        <title>Deep-cultivation of Planctomycetes and their phenomic and genomic characterization uncovers novel biology.</title>
        <authorList>
            <person name="Wiegand S."/>
            <person name="Jogler M."/>
            <person name="Boedeker C."/>
            <person name="Pinto D."/>
            <person name="Vollmers J."/>
            <person name="Rivas-Marin E."/>
            <person name="Kohn T."/>
            <person name="Peeters S.H."/>
            <person name="Heuer A."/>
            <person name="Rast P."/>
            <person name="Oberbeckmann S."/>
            <person name="Bunk B."/>
            <person name="Jeske O."/>
            <person name="Meyerdierks A."/>
            <person name="Storesund J.E."/>
            <person name="Kallscheuer N."/>
            <person name="Luecker S."/>
            <person name="Lage O.M."/>
            <person name="Pohl T."/>
            <person name="Merkel B.J."/>
            <person name="Hornburger P."/>
            <person name="Mueller R.-W."/>
            <person name="Bruemmer F."/>
            <person name="Labrenz M."/>
            <person name="Spormann A.M."/>
            <person name="Op den Camp H."/>
            <person name="Overmann J."/>
            <person name="Amann R."/>
            <person name="Jetten M.S.M."/>
            <person name="Mascher T."/>
            <person name="Medema M.H."/>
            <person name="Devos D.P."/>
            <person name="Kaster A.-K."/>
            <person name="Ovreas L."/>
            <person name="Rohde M."/>
            <person name="Galperin M.Y."/>
            <person name="Jogler C."/>
        </authorList>
    </citation>
    <scope>NUCLEOTIDE SEQUENCE [LARGE SCALE GENOMIC DNA]</scope>
    <source>
        <strain evidence="3">Pan97</strain>
    </source>
</reference>